<dbReference type="EMBL" id="CM017612">
    <property type="protein sequence ID" value="TYI37034.1"/>
    <property type="molecule type" value="Genomic_DNA"/>
</dbReference>
<evidence type="ECO:0000256" key="1">
    <source>
        <dbReference type="SAM" id="Phobius"/>
    </source>
</evidence>
<keyword evidence="3" id="KW-1185">Reference proteome</keyword>
<organism evidence="2 3">
    <name type="scientific">Gossypium tomentosum</name>
    <name type="common">Hawaiian cotton</name>
    <name type="synonym">Gossypium sandvicense</name>
    <dbReference type="NCBI Taxonomy" id="34277"/>
    <lineage>
        <taxon>Eukaryota</taxon>
        <taxon>Viridiplantae</taxon>
        <taxon>Streptophyta</taxon>
        <taxon>Embryophyta</taxon>
        <taxon>Tracheophyta</taxon>
        <taxon>Spermatophyta</taxon>
        <taxon>Magnoliopsida</taxon>
        <taxon>eudicotyledons</taxon>
        <taxon>Gunneridae</taxon>
        <taxon>Pentapetalae</taxon>
        <taxon>rosids</taxon>
        <taxon>malvids</taxon>
        <taxon>Malvales</taxon>
        <taxon>Malvaceae</taxon>
        <taxon>Malvoideae</taxon>
        <taxon>Gossypium</taxon>
    </lineage>
</organism>
<evidence type="ECO:0000313" key="2">
    <source>
        <dbReference type="EMBL" id="TYI37034.1"/>
    </source>
</evidence>
<proteinExistence type="predicted"/>
<keyword evidence="1" id="KW-1133">Transmembrane helix</keyword>
<protein>
    <submittedName>
        <fullName evidence="2">Uncharacterized protein</fullName>
    </submittedName>
</protein>
<dbReference type="AlphaFoldDB" id="A0A5D2RBT9"/>
<reference evidence="2 3" key="1">
    <citation type="submission" date="2019-07" db="EMBL/GenBank/DDBJ databases">
        <title>WGS assembly of Gossypium tomentosum.</title>
        <authorList>
            <person name="Chen Z.J."/>
            <person name="Sreedasyam A."/>
            <person name="Ando A."/>
            <person name="Song Q."/>
            <person name="De L."/>
            <person name="Hulse-Kemp A."/>
            <person name="Ding M."/>
            <person name="Ye W."/>
            <person name="Kirkbride R."/>
            <person name="Jenkins J."/>
            <person name="Plott C."/>
            <person name="Lovell J."/>
            <person name="Lin Y.-M."/>
            <person name="Vaughn R."/>
            <person name="Liu B."/>
            <person name="Li W."/>
            <person name="Simpson S."/>
            <person name="Scheffler B."/>
            <person name="Saski C."/>
            <person name="Grover C."/>
            <person name="Hu G."/>
            <person name="Conover J."/>
            <person name="Carlson J."/>
            <person name="Shu S."/>
            <person name="Boston L."/>
            <person name="Williams M."/>
            <person name="Peterson D."/>
            <person name="Mcgee K."/>
            <person name="Jones D."/>
            <person name="Wendel J."/>
            <person name="Stelly D."/>
            <person name="Grimwood J."/>
            <person name="Schmutz J."/>
        </authorList>
    </citation>
    <scope>NUCLEOTIDE SEQUENCE [LARGE SCALE GENOMIC DNA]</scope>
    <source>
        <strain evidence="2">7179.01</strain>
    </source>
</reference>
<keyword evidence="1" id="KW-0812">Transmembrane</keyword>
<name>A0A5D2RBT9_GOSTO</name>
<gene>
    <name evidence="2" type="ORF">ES332_A03G183500v1</name>
</gene>
<accession>A0A5D2RBT9</accession>
<keyword evidence="1" id="KW-0472">Membrane</keyword>
<evidence type="ECO:0000313" key="3">
    <source>
        <dbReference type="Proteomes" id="UP000322667"/>
    </source>
</evidence>
<dbReference type="Proteomes" id="UP000322667">
    <property type="component" value="Chromosome A03"/>
</dbReference>
<sequence length="131" mass="14541">MQNATPSDGVEVLVVKATCFPINARKPQGPGLRIQTPPFCLYSFLCLLVLFSLSPTALSMVHGSPPNFPPYSRGCMLAFACFPTKWLHLNLKDDNINMSTPFLTHLPAVNFLAPSTYCPIFFECQPRNLVH</sequence>
<feature type="transmembrane region" description="Helical" evidence="1">
    <location>
        <begin position="39"/>
        <end position="58"/>
    </location>
</feature>